<dbReference type="InterPro" id="IPR004680">
    <property type="entry name" value="Cit_transptr-like_dom"/>
</dbReference>
<dbReference type="PANTHER" id="PTHR30354:SF26">
    <property type="entry name" value="TRANSPORTER, PUTATIVE-RELATED"/>
    <property type="match status" value="1"/>
</dbReference>
<feature type="transmembrane region" description="Helical" evidence="6">
    <location>
        <begin position="234"/>
        <end position="251"/>
    </location>
</feature>
<dbReference type="STRING" id="1111728.GCA_000427805_00643"/>
<feature type="transmembrane region" description="Helical" evidence="6">
    <location>
        <begin position="415"/>
        <end position="435"/>
    </location>
</feature>
<feature type="domain" description="Citrate transporter-like" evidence="7">
    <location>
        <begin position="14"/>
        <end position="380"/>
    </location>
</feature>
<feature type="transmembrane region" description="Helical" evidence="6">
    <location>
        <begin position="392"/>
        <end position="408"/>
    </location>
</feature>
<feature type="transmembrane region" description="Helical" evidence="6">
    <location>
        <begin position="57"/>
        <end position="80"/>
    </location>
</feature>
<dbReference type="GO" id="GO:0005886">
    <property type="term" value="C:plasma membrane"/>
    <property type="evidence" value="ECO:0007669"/>
    <property type="project" value="TreeGrafter"/>
</dbReference>
<dbReference type="EMBL" id="CAADJA010000002">
    <property type="protein sequence ID" value="VFS53109.1"/>
    <property type="molecule type" value="Genomic_DNA"/>
</dbReference>
<dbReference type="GO" id="GO:0015128">
    <property type="term" value="F:gluconate transmembrane transporter activity"/>
    <property type="evidence" value="ECO:0007669"/>
    <property type="project" value="InterPro"/>
</dbReference>
<feature type="transmembrane region" description="Helical" evidence="6">
    <location>
        <begin position="100"/>
        <end position="127"/>
    </location>
</feature>
<keyword evidence="5 6" id="KW-0472">Membrane</keyword>
<comment type="subcellular location">
    <subcellularLocation>
        <location evidence="1">Membrane</location>
        <topology evidence="1">Multi-pass membrane protein</topology>
    </subcellularLocation>
</comment>
<evidence type="ECO:0000256" key="1">
    <source>
        <dbReference type="ARBA" id="ARBA00004141"/>
    </source>
</evidence>
<feature type="transmembrane region" description="Helical" evidence="6">
    <location>
        <begin position="257"/>
        <end position="273"/>
    </location>
</feature>
<dbReference type="Proteomes" id="UP000373449">
    <property type="component" value="Unassembled WGS sequence"/>
</dbReference>
<evidence type="ECO:0000313" key="11">
    <source>
        <dbReference type="Proteomes" id="UP000373449"/>
    </source>
</evidence>
<reference evidence="10" key="2">
    <citation type="submission" date="2017-09" db="EMBL/GenBank/DDBJ databases">
        <title>FDA dAtabase for Regulatory Grade micrObial Sequences (FDA-ARGOS): Supporting development and validation of Infectious Disease Dx tests.</title>
        <authorList>
            <person name="Minogue T."/>
            <person name="Wolcott M."/>
            <person name="Wasieloski L."/>
            <person name="Aguilar W."/>
            <person name="Moore D."/>
            <person name="Tallon L."/>
            <person name="Sadzewicz L."/>
            <person name="Ott S."/>
            <person name="Zhao X."/>
            <person name="Nagaraj S."/>
            <person name="Vavikolanu K."/>
            <person name="Aluvathingal J."/>
            <person name="Nadendla S."/>
            <person name="Sichtig H."/>
        </authorList>
    </citation>
    <scope>NUCLEOTIDE SEQUENCE [LARGE SCALE GENOMIC DNA]</scope>
    <source>
        <strain evidence="10">FDAARGOS_387</strain>
    </source>
</reference>
<keyword evidence="2" id="KW-0813">Transport</keyword>
<accession>A0A2C6DLU6</accession>
<feature type="transmembrane region" description="Helical" evidence="6">
    <location>
        <begin position="352"/>
        <end position="372"/>
    </location>
</feature>
<dbReference type="RefSeq" id="WP_029096223.1">
    <property type="nucleotide sequence ID" value="NZ_CAADJA010000002.1"/>
</dbReference>
<organism evidence="8 10">
    <name type="scientific">Budvicia aquatica</name>
    <dbReference type="NCBI Taxonomy" id="82979"/>
    <lineage>
        <taxon>Bacteria</taxon>
        <taxon>Pseudomonadati</taxon>
        <taxon>Pseudomonadota</taxon>
        <taxon>Gammaproteobacteria</taxon>
        <taxon>Enterobacterales</taxon>
        <taxon>Budviciaceae</taxon>
        <taxon>Budvicia</taxon>
    </lineage>
</organism>
<name>A0A2C6DLU6_9GAMM</name>
<reference evidence="9 11" key="3">
    <citation type="submission" date="2019-03" db="EMBL/GenBank/DDBJ databases">
        <authorList>
            <consortium name="Pathogen Informatics"/>
        </authorList>
    </citation>
    <scope>NUCLEOTIDE SEQUENCE [LARGE SCALE GENOMIC DNA]</scope>
    <source>
        <strain evidence="9 11">NCTC12282</strain>
    </source>
</reference>
<evidence type="ECO:0000256" key="6">
    <source>
        <dbReference type="SAM" id="Phobius"/>
    </source>
</evidence>
<evidence type="ECO:0000313" key="8">
    <source>
        <dbReference type="EMBL" id="PHI32216.1"/>
    </source>
</evidence>
<evidence type="ECO:0000256" key="5">
    <source>
        <dbReference type="ARBA" id="ARBA00023136"/>
    </source>
</evidence>
<evidence type="ECO:0000313" key="10">
    <source>
        <dbReference type="Proteomes" id="UP000224974"/>
    </source>
</evidence>
<keyword evidence="10" id="KW-1185">Reference proteome</keyword>
<keyword evidence="3 6" id="KW-0812">Transmembrane</keyword>
<gene>
    <name evidence="9" type="primary">citN</name>
    <name evidence="8" type="ORF">CRN84_24285</name>
    <name evidence="9" type="ORF">NCTC12282_06321</name>
</gene>
<dbReference type="NCBIfam" id="TIGR00784">
    <property type="entry name" value="citMHS"/>
    <property type="match status" value="1"/>
</dbReference>
<evidence type="ECO:0000256" key="4">
    <source>
        <dbReference type="ARBA" id="ARBA00022989"/>
    </source>
</evidence>
<feature type="transmembrane region" description="Helical" evidence="6">
    <location>
        <begin position="178"/>
        <end position="196"/>
    </location>
</feature>
<feature type="transmembrane region" description="Helical" evidence="6">
    <location>
        <begin position="25"/>
        <end position="45"/>
    </location>
</feature>
<dbReference type="AlphaFoldDB" id="A0A2C6DLU6"/>
<dbReference type="PANTHER" id="PTHR30354">
    <property type="entry name" value="GNT FAMILY GLUCONATE TRANSPORTER"/>
    <property type="match status" value="1"/>
</dbReference>
<keyword evidence="4 6" id="KW-1133">Transmembrane helix</keyword>
<dbReference type="GO" id="GO:0015137">
    <property type="term" value="F:citrate transmembrane transporter activity"/>
    <property type="evidence" value="ECO:0007669"/>
    <property type="project" value="InterPro"/>
</dbReference>
<feature type="transmembrane region" description="Helical" evidence="6">
    <location>
        <begin position="139"/>
        <end position="158"/>
    </location>
</feature>
<evidence type="ECO:0000256" key="2">
    <source>
        <dbReference type="ARBA" id="ARBA00022448"/>
    </source>
</evidence>
<protein>
    <submittedName>
        <fullName evidence="8">Citrate transporter</fullName>
    </submittedName>
</protein>
<dbReference type="Proteomes" id="UP000224974">
    <property type="component" value="Unassembled WGS sequence"/>
</dbReference>
<reference evidence="8" key="1">
    <citation type="submission" date="2017-09" db="EMBL/GenBank/DDBJ databases">
        <title>FDA dAtabase for Regulatory Grade micrObial Sequences (FDA-ARGOS): Supporting development and validation of Infectious Disease Dx tests.</title>
        <authorList>
            <person name="Minogue T."/>
            <person name="Wolcott M."/>
            <person name="Wasieloski L."/>
            <person name="Aguilar W."/>
            <person name="Moore D."/>
            <person name="Tallon L.J."/>
            <person name="Sadzewicz L."/>
            <person name="Ott S."/>
            <person name="Zhao X."/>
            <person name="Nagaraj S."/>
            <person name="Vavikolanu K."/>
            <person name="Aluvathingal J."/>
            <person name="Nadendla S."/>
            <person name="Sichtig H."/>
        </authorList>
    </citation>
    <scope>NUCLEOTIDE SEQUENCE</scope>
    <source>
        <strain evidence="8">FDAARGOS_387</strain>
    </source>
</reference>
<sequence>MIALFGLLTILVVLAVIMTKKMSPMAALIAIPIVMALLAGFDIGAVNKFAVGGVKNIAPVIGMFVFAILFFGILTDAGMLDPIIDRVLKVVGNKPSRITLGSAVLASIVHLDGSGAVTFLVVIPAMLPLYKRLKMDPRVLACSVAMAAGVCNMLPWGGPTLRAASSLQIPVMELFLPVLPVMLTGLAFVYTCAWLLGKREEKRLGYVNGVVSSDEQGHQETRLTDEEKAVRRPHLFLVNIGLVVIVLGSMISGKVDPIICFMLGTVIALLVNYRKPDQQKARIDAHAKSALMMAGILFAAGIFTGVMKESGMLKEMASYVATHIPAESASHFPFIIGLIAMPLSMIFDPDSFYFGILPVMASAGHELGVPVIEMGQAAILGQMTTGFPVSPLTPATFLLVGLAGIDLGEHQKFSFFFLWAASIVMTVAAVLIGLFPI</sequence>
<evidence type="ECO:0000313" key="9">
    <source>
        <dbReference type="EMBL" id="VFS53109.1"/>
    </source>
</evidence>
<dbReference type="InterPro" id="IPR003474">
    <property type="entry name" value="Glcn_transporter"/>
</dbReference>
<proteinExistence type="predicted"/>
<feature type="transmembrane region" description="Helical" evidence="6">
    <location>
        <begin position="285"/>
        <end position="307"/>
    </location>
</feature>
<dbReference type="InterPro" id="IPR014738">
    <property type="entry name" value="Citrate_transporter"/>
</dbReference>
<evidence type="ECO:0000259" key="7">
    <source>
        <dbReference type="Pfam" id="PF03600"/>
    </source>
</evidence>
<dbReference type="Pfam" id="PF03600">
    <property type="entry name" value="CitMHS"/>
    <property type="match status" value="1"/>
</dbReference>
<evidence type="ECO:0000256" key="3">
    <source>
        <dbReference type="ARBA" id="ARBA00022692"/>
    </source>
</evidence>
<dbReference type="OrthoDB" id="5329450at2"/>
<dbReference type="EMBL" id="PDDX01000001">
    <property type="protein sequence ID" value="PHI32216.1"/>
    <property type="molecule type" value="Genomic_DNA"/>
</dbReference>